<dbReference type="Pfam" id="PF13649">
    <property type="entry name" value="Methyltransf_25"/>
    <property type="match status" value="1"/>
</dbReference>
<dbReference type="Proteomes" id="UP000177515">
    <property type="component" value="Chromosome 2"/>
</dbReference>
<evidence type="ECO:0000313" key="8">
    <source>
        <dbReference type="Proteomes" id="UP000177515"/>
    </source>
</evidence>
<keyword evidence="2" id="KW-0489">Methyltransferase</keyword>
<dbReference type="PANTHER" id="PTHR44307:SF2">
    <property type="entry name" value="PHOSPHOETHANOLAMINE METHYLTRANSFERASE ISOFORM X1"/>
    <property type="match status" value="1"/>
</dbReference>
<dbReference type="Gene3D" id="3.40.50.150">
    <property type="entry name" value="Vaccinia Virus protein VP39"/>
    <property type="match status" value="1"/>
</dbReference>
<proteinExistence type="predicted"/>
<evidence type="ECO:0000256" key="2">
    <source>
        <dbReference type="ARBA" id="ARBA00022603"/>
    </source>
</evidence>
<dbReference type="InterPro" id="IPR041698">
    <property type="entry name" value="Methyltransf_25"/>
</dbReference>
<keyword evidence="8" id="KW-1185">Reference proteome</keyword>
<dbReference type="PANTHER" id="PTHR44307">
    <property type="entry name" value="PHOSPHOETHANOLAMINE METHYLTRANSFERASE"/>
    <property type="match status" value="1"/>
</dbReference>
<evidence type="ECO:0000256" key="5">
    <source>
        <dbReference type="ARBA" id="ARBA00047622"/>
    </source>
</evidence>
<dbReference type="EMBL" id="CP017755">
    <property type="protein sequence ID" value="AOZ08654.1"/>
    <property type="molecule type" value="Genomic_DNA"/>
</dbReference>
<dbReference type="SUPFAM" id="SSF53335">
    <property type="entry name" value="S-adenosyl-L-methionine-dependent methyltransferases"/>
    <property type="match status" value="1"/>
</dbReference>
<keyword evidence="3" id="KW-0808">Transferase</keyword>
<comment type="pathway">
    <text evidence="4">Phospholipid metabolism.</text>
</comment>
<evidence type="ECO:0000313" key="7">
    <source>
        <dbReference type="EMBL" id="AOZ08654.1"/>
    </source>
</evidence>
<evidence type="ECO:0000256" key="4">
    <source>
        <dbReference type="ARBA" id="ARBA00025707"/>
    </source>
</evidence>
<evidence type="ECO:0000259" key="6">
    <source>
        <dbReference type="Pfam" id="PF13649"/>
    </source>
</evidence>
<sequence length="254" mass="28801">MNFYDEISPLYHLIYPNWTRSVELQGRQLDNIIQQNWPGSTRLLDVSCGIGTQALGLAELGYSISASDLSEKEIERAKKEAERRKLAIQFSVADMLNAHAQHGAGFDVLISCDNSVPHLLTDDDLLSAFRQFFDCLKPGGGCLITVRDYEKEERGKNLVKHYGARIEDGKRYVLFQVWDFTGVHYDLAFFIVEEELTTGIIHTHVMRSRYYAVSATRLCELMLNAGFEDVQRLDGQYFQPVIVGTKPSEDLLGI</sequence>
<name>A0ABN4TN54_9BURK</name>
<organism evidence="7 8">
    <name type="scientific">Cupriavidus malaysiensis</name>
    <dbReference type="NCBI Taxonomy" id="367825"/>
    <lineage>
        <taxon>Bacteria</taxon>
        <taxon>Pseudomonadati</taxon>
        <taxon>Pseudomonadota</taxon>
        <taxon>Betaproteobacteria</taxon>
        <taxon>Burkholderiales</taxon>
        <taxon>Burkholderiaceae</taxon>
        <taxon>Cupriavidus</taxon>
    </lineage>
</organism>
<dbReference type="RefSeq" id="WP_071039385.1">
    <property type="nucleotide sequence ID" value="NZ_CP017755.1"/>
</dbReference>
<dbReference type="CDD" id="cd02440">
    <property type="entry name" value="AdoMet_MTases"/>
    <property type="match status" value="1"/>
</dbReference>
<accession>A0ABN4TN54</accession>
<gene>
    <name evidence="7" type="ORF">BKK80_22240</name>
</gene>
<evidence type="ECO:0000256" key="3">
    <source>
        <dbReference type="ARBA" id="ARBA00022679"/>
    </source>
</evidence>
<evidence type="ECO:0000256" key="1">
    <source>
        <dbReference type="ARBA" id="ARBA00005189"/>
    </source>
</evidence>
<comment type="pathway">
    <text evidence="1">Lipid metabolism.</text>
</comment>
<dbReference type="InterPro" id="IPR029063">
    <property type="entry name" value="SAM-dependent_MTases_sf"/>
</dbReference>
<reference evidence="7 8" key="1">
    <citation type="submission" date="2016-10" db="EMBL/GenBank/DDBJ databases">
        <title>Complete genome sequences of three Cupriavidus strains isolated from various Malaysian environments.</title>
        <authorList>
            <person name="Abdullah A.A.-A."/>
            <person name="Shafie N.A.H."/>
            <person name="Lau N.S."/>
        </authorList>
    </citation>
    <scope>NUCLEOTIDE SEQUENCE [LARGE SCALE GENOMIC DNA]</scope>
    <source>
        <strain evidence="7 8">USMAA1020</strain>
    </source>
</reference>
<feature type="domain" description="Methyltransferase" evidence="6">
    <location>
        <begin position="44"/>
        <end position="140"/>
    </location>
</feature>
<protein>
    <submittedName>
        <fullName evidence="7">Tellurite resistance protein TehB</fullName>
    </submittedName>
</protein>
<comment type="catalytic activity">
    <reaction evidence="5">
        <text>phosphoethanolamine + S-adenosyl-L-methionine = N-methylethanolamine phosphate + S-adenosyl-L-homocysteine + H(+)</text>
        <dbReference type="Rhea" id="RHEA:20365"/>
        <dbReference type="ChEBI" id="CHEBI:15378"/>
        <dbReference type="ChEBI" id="CHEBI:57781"/>
        <dbReference type="ChEBI" id="CHEBI:57856"/>
        <dbReference type="ChEBI" id="CHEBI:58190"/>
        <dbReference type="ChEBI" id="CHEBI:59789"/>
        <dbReference type="EC" id="2.1.1.103"/>
    </reaction>
    <physiologicalReaction direction="left-to-right" evidence="5">
        <dbReference type="Rhea" id="RHEA:20366"/>
    </physiologicalReaction>
</comment>